<reference evidence="1 2" key="1">
    <citation type="submission" date="2014-02" db="EMBL/GenBank/DDBJ databases">
        <title>Draft genome sequence of Lysinibacillus odysseyi NBRC 100172.</title>
        <authorList>
            <person name="Zhang F."/>
            <person name="Wang G."/>
            <person name="Zhang L."/>
        </authorList>
    </citation>
    <scope>NUCLEOTIDE SEQUENCE [LARGE SCALE GENOMIC DNA]</scope>
    <source>
        <strain evidence="1 2">NBRC 100172</strain>
    </source>
</reference>
<organism evidence="1 2">
    <name type="scientific">Lysinibacillus odysseyi 34hs-1 = NBRC 100172</name>
    <dbReference type="NCBI Taxonomy" id="1220589"/>
    <lineage>
        <taxon>Bacteria</taxon>
        <taxon>Bacillati</taxon>
        <taxon>Bacillota</taxon>
        <taxon>Bacilli</taxon>
        <taxon>Bacillales</taxon>
        <taxon>Bacillaceae</taxon>
        <taxon>Lysinibacillus</taxon>
    </lineage>
</organism>
<dbReference type="AlphaFoldDB" id="A0A0A3J4Y4"/>
<dbReference type="STRING" id="1220589.CD32_22800"/>
<accession>A0A0A3J4Y4</accession>
<keyword evidence="2" id="KW-1185">Reference proteome</keyword>
<dbReference type="Proteomes" id="UP000030437">
    <property type="component" value="Unassembled WGS sequence"/>
</dbReference>
<protein>
    <recommendedName>
        <fullName evidence="3">N-acetyltransferase domain-containing protein</fullName>
    </recommendedName>
</protein>
<gene>
    <name evidence="1" type="ORF">CD32_22800</name>
</gene>
<evidence type="ECO:0008006" key="3">
    <source>
        <dbReference type="Google" id="ProtNLM"/>
    </source>
</evidence>
<name>A0A0A3J4Y4_9BACI</name>
<sequence>MNWQIKKIDKLEADQLEQDLLEKMSDISHILHTQKYEHLFVARNEYHVVGIGVGWVNEFHPTAMYFRIFISDRAQDADRMADAIFHQIKLATVHQDKWIWAGSESDESMSTFLIRNGFRLIRKTYMPTLQMNDIQKHFKNVEKADNYISLKELLNNTEMKQSFFTLLKETYTATHQVNPVNNYSLEEWEDILLNDAPDQEHSLISHDYHCIDGFIMMHPVDSRHYEVGWLGISESTEPTLLRRLLKKQLESLSEKGVATLALEVDTTDWHAMKLFSFIDVETGEAWETYILQ</sequence>
<dbReference type="eggNOG" id="COG0456">
    <property type="taxonomic scope" value="Bacteria"/>
</dbReference>
<comment type="caution">
    <text evidence="1">The sequence shown here is derived from an EMBL/GenBank/DDBJ whole genome shotgun (WGS) entry which is preliminary data.</text>
</comment>
<dbReference type="OrthoDB" id="2720396at2"/>
<proteinExistence type="predicted"/>
<evidence type="ECO:0000313" key="2">
    <source>
        <dbReference type="Proteomes" id="UP000030437"/>
    </source>
</evidence>
<dbReference type="EMBL" id="JPVP01000060">
    <property type="protein sequence ID" value="KGR82122.1"/>
    <property type="molecule type" value="Genomic_DNA"/>
</dbReference>
<evidence type="ECO:0000313" key="1">
    <source>
        <dbReference type="EMBL" id="KGR82122.1"/>
    </source>
</evidence>
<dbReference type="RefSeq" id="WP_036159325.1">
    <property type="nucleotide sequence ID" value="NZ_AVCX01000001.1"/>
</dbReference>